<sequence length="240" mass="24827">MSEHDLSRRTFVALTAAAVTGTAGCVAGSREETAGAGGGSPTATATATEAHSDAGTHEEDGHHEDDGHHEENTHHGEETETGHADESSDHGHGVPEEPSASATVNLVTADGGYHFDPHVVWVEPGGTVTFHNESGSHTATAYAEANDKPGRIPEGGTAFDTGMLTEAGAEHEVTLDTPGVYDYYCAPHEAMGMVATVVVGHPDAHEATGLTDPQSSLPSGAREKIRGLNETVHGMIDDSH</sequence>
<feature type="binding site" evidence="5">
    <location>
        <position position="188"/>
    </location>
    <ligand>
        <name>Cu cation</name>
        <dbReference type="ChEBI" id="CHEBI:23378"/>
    </ligand>
</feature>
<dbReference type="Pfam" id="PF00127">
    <property type="entry name" value="Copper-bind"/>
    <property type="match status" value="1"/>
</dbReference>
<dbReference type="GeneID" id="79271452"/>
<dbReference type="EMBL" id="JBHTAG010000003">
    <property type="protein sequence ID" value="MFC7097639.1"/>
    <property type="molecule type" value="Genomic_DNA"/>
</dbReference>
<dbReference type="PANTHER" id="PTHR36507">
    <property type="entry name" value="BLL1555 PROTEIN"/>
    <property type="match status" value="1"/>
</dbReference>
<keyword evidence="3" id="KW-0249">Electron transport</keyword>
<feature type="compositionally biased region" description="Basic and acidic residues" evidence="6">
    <location>
        <begin position="50"/>
        <end position="95"/>
    </location>
</feature>
<keyword evidence="4 5" id="KW-0186">Copper</keyword>
<dbReference type="RefSeq" id="WP_276237868.1">
    <property type="nucleotide sequence ID" value="NZ_CP119989.1"/>
</dbReference>
<protein>
    <submittedName>
        <fullName evidence="8">Plastocyanin/azurin family copper-binding protein</fullName>
    </submittedName>
</protein>
<dbReference type="Gene3D" id="2.60.40.420">
    <property type="entry name" value="Cupredoxins - blue copper proteins"/>
    <property type="match status" value="1"/>
</dbReference>
<feature type="domain" description="Blue (type 1) copper" evidence="7">
    <location>
        <begin position="103"/>
        <end position="199"/>
    </location>
</feature>
<comment type="cofactor">
    <cofactor evidence="5">
        <name>Cu(2+)</name>
        <dbReference type="ChEBI" id="CHEBI:29036"/>
    </cofactor>
    <text evidence="5">The crystal structure with reduced Cu(1+) has also been determined.</text>
</comment>
<dbReference type="InterPro" id="IPR052721">
    <property type="entry name" value="ET_Amicyanin"/>
</dbReference>
<evidence type="ECO:0000313" key="8">
    <source>
        <dbReference type="EMBL" id="MFC7097639.1"/>
    </source>
</evidence>
<dbReference type="Proteomes" id="UP001596388">
    <property type="component" value="Unassembled WGS sequence"/>
</dbReference>
<keyword evidence="9" id="KW-1185">Reference proteome</keyword>
<proteinExistence type="predicted"/>
<feature type="binding site" evidence="5">
    <location>
        <position position="185"/>
    </location>
    <ligand>
        <name>Cu cation</name>
        <dbReference type="ChEBI" id="CHEBI:23378"/>
    </ligand>
</feature>
<evidence type="ECO:0000256" key="4">
    <source>
        <dbReference type="ARBA" id="ARBA00023008"/>
    </source>
</evidence>
<dbReference type="GO" id="GO:0046872">
    <property type="term" value="F:metal ion binding"/>
    <property type="evidence" value="ECO:0007669"/>
    <property type="project" value="UniProtKB-KW"/>
</dbReference>
<feature type="binding site" evidence="5">
    <location>
        <position position="193"/>
    </location>
    <ligand>
        <name>Cu cation</name>
        <dbReference type="ChEBI" id="CHEBI:23378"/>
    </ligand>
</feature>
<gene>
    <name evidence="8" type="ORF">ACFQKD_10015</name>
</gene>
<keyword evidence="2 5" id="KW-0479">Metal-binding</keyword>
<dbReference type="AlphaFoldDB" id="A0ABD5X1E8"/>
<comment type="caution">
    <text evidence="8">The sequence shown here is derived from an EMBL/GenBank/DDBJ whole genome shotgun (WGS) entry which is preliminary data.</text>
</comment>
<keyword evidence="1" id="KW-0813">Transport</keyword>
<evidence type="ECO:0000259" key="7">
    <source>
        <dbReference type="Pfam" id="PF00127"/>
    </source>
</evidence>
<accession>A0ABD5X1E8</accession>
<dbReference type="SUPFAM" id="SSF49503">
    <property type="entry name" value="Cupredoxins"/>
    <property type="match status" value="1"/>
</dbReference>
<dbReference type="PROSITE" id="PS00196">
    <property type="entry name" value="COPPER_BLUE"/>
    <property type="match status" value="1"/>
</dbReference>
<evidence type="ECO:0000256" key="1">
    <source>
        <dbReference type="ARBA" id="ARBA00022448"/>
    </source>
</evidence>
<evidence type="ECO:0000313" key="9">
    <source>
        <dbReference type="Proteomes" id="UP001596388"/>
    </source>
</evidence>
<feature type="region of interest" description="Disordered" evidence="6">
    <location>
        <begin position="30"/>
        <end position="100"/>
    </location>
</feature>
<dbReference type="InterPro" id="IPR000923">
    <property type="entry name" value="BlueCu_1"/>
</dbReference>
<evidence type="ECO:0000256" key="2">
    <source>
        <dbReference type="ARBA" id="ARBA00022723"/>
    </source>
</evidence>
<dbReference type="InterPro" id="IPR028871">
    <property type="entry name" value="BlueCu_1_BS"/>
</dbReference>
<dbReference type="PRINTS" id="PR00157">
    <property type="entry name" value="PLASTOCYANIN"/>
</dbReference>
<evidence type="ECO:0000256" key="5">
    <source>
        <dbReference type="PIRSR" id="PIRSR602387-1"/>
    </source>
</evidence>
<name>A0ABD5X1E8_9EURY</name>
<dbReference type="InterPro" id="IPR006311">
    <property type="entry name" value="TAT_signal"/>
</dbReference>
<dbReference type="PROSITE" id="PS51318">
    <property type="entry name" value="TAT"/>
    <property type="match status" value="1"/>
</dbReference>
<dbReference type="InterPro" id="IPR002387">
    <property type="entry name" value="Plastocyanin"/>
</dbReference>
<reference evidence="8 9" key="1">
    <citation type="journal article" date="2019" name="Int. J. Syst. Evol. Microbiol.">
        <title>The Global Catalogue of Microorganisms (GCM) 10K type strain sequencing project: providing services to taxonomists for standard genome sequencing and annotation.</title>
        <authorList>
            <consortium name="The Broad Institute Genomics Platform"/>
            <consortium name="The Broad Institute Genome Sequencing Center for Infectious Disease"/>
            <person name="Wu L."/>
            <person name="Ma J."/>
        </authorList>
    </citation>
    <scope>NUCLEOTIDE SEQUENCE [LARGE SCALE GENOMIC DNA]</scope>
    <source>
        <strain evidence="8 9">DT55</strain>
    </source>
</reference>
<evidence type="ECO:0000256" key="6">
    <source>
        <dbReference type="SAM" id="MobiDB-lite"/>
    </source>
</evidence>
<dbReference type="PANTHER" id="PTHR36507:SF1">
    <property type="entry name" value="BLL1555 PROTEIN"/>
    <property type="match status" value="1"/>
</dbReference>
<dbReference type="InterPro" id="IPR008972">
    <property type="entry name" value="Cupredoxin"/>
</dbReference>
<organism evidence="8 9">
    <name type="scientific">Halobaculum marinum</name>
    <dbReference type="NCBI Taxonomy" id="3031996"/>
    <lineage>
        <taxon>Archaea</taxon>
        <taxon>Methanobacteriati</taxon>
        <taxon>Methanobacteriota</taxon>
        <taxon>Stenosarchaea group</taxon>
        <taxon>Halobacteria</taxon>
        <taxon>Halobacteriales</taxon>
        <taxon>Haloferacaceae</taxon>
        <taxon>Halobaculum</taxon>
    </lineage>
</organism>
<evidence type="ECO:0000256" key="3">
    <source>
        <dbReference type="ARBA" id="ARBA00022982"/>
    </source>
</evidence>